<proteinExistence type="predicted"/>
<name>A0A388TJZ8_9BACT</name>
<dbReference type="NCBIfam" id="TIGR04328">
    <property type="entry name" value="cas4_PREFRAN"/>
    <property type="match status" value="1"/>
</dbReference>
<dbReference type="Gene3D" id="3.90.320.10">
    <property type="match status" value="1"/>
</dbReference>
<dbReference type="InterPro" id="IPR011604">
    <property type="entry name" value="PDDEXK-like_dom_sf"/>
</dbReference>
<sequence>METYIQIANLNDFIFCPRSIYFHGIYSGAEKGTYDSHYQVAGTQAHKSIDNGTYSTRAEILQGIEVFCAKYNLCGKIDTFNIKTKTLTERKRAIQKIYDGYIFQVYAQYFALIEMGYTVEKINIYDISHNKTYDVLLPEQDQEMVTKFEEVVYGMQHFDLNVLFVPNPAKCQHCIYANLCDKAIC</sequence>
<protein>
    <submittedName>
        <fullName evidence="2">CRISPR-associated protein Cas4</fullName>
    </submittedName>
</protein>
<dbReference type="Proteomes" id="UP000282196">
    <property type="component" value="Unassembled WGS sequence"/>
</dbReference>
<evidence type="ECO:0000259" key="1">
    <source>
        <dbReference type="Pfam" id="PF01930"/>
    </source>
</evidence>
<keyword evidence="3" id="KW-1185">Reference proteome</keyword>
<organism evidence="2 3">
    <name type="scientific">Candidatus Termititenax dinenymphae</name>
    <dbReference type="NCBI Taxonomy" id="2218523"/>
    <lineage>
        <taxon>Bacteria</taxon>
        <taxon>Bacillati</taxon>
        <taxon>Candidatus Margulisiibacteriota</taxon>
        <taxon>Candidatus Termititenacia</taxon>
        <taxon>Candidatus Termititenacales</taxon>
        <taxon>Candidatus Termititenacaceae</taxon>
        <taxon>Candidatus Termititenax</taxon>
    </lineage>
</organism>
<comment type="caution">
    <text evidence="2">The sequence shown here is derived from an EMBL/GenBank/DDBJ whole genome shotgun (WGS) entry which is preliminary data.</text>
</comment>
<dbReference type="InterPro" id="IPR022765">
    <property type="entry name" value="Dna2/Cas4_DUF83"/>
</dbReference>
<accession>A0A388TJZ8</accession>
<dbReference type="AlphaFoldDB" id="A0A388TJZ8"/>
<reference evidence="2 3" key="1">
    <citation type="journal article" date="2019" name="ISME J.">
        <title>Genome analyses of uncultured TG2/ZB3 bacteria in 'Margulisbacteria' specifically attached to ectosymbiotic spirochetes of protists in the termite gut.</title>
        <authorList>
            <person name="Utami Y.D."/>
            <person name="Kuwahara H."/>
            <person name="Igai K."/>
            <person name="Murakami T."/>
            <person name="Sugaya K."/>
            <person name="Morikawa T."/>
            <person name="Nagura Y."/>
            <person name="Yuki M."/>
            <person name="Deevong P."/>
            <person name="Inoue T."/>
            <person name="Kihara K."/>
            <person name="Lo N."/>
            <person name="Yamada A."/>
            <person name="Ohkuma M."/>
            <person name="Hongoh Y."/>
        </authorList>
    </citation>
    <scope>NUCLEOTIDE SEQUENCE [LARGE SCALE GENOMIC DNA]</scope>
    <source>
        <strain evidence="2">RsDinE6-01</strain>
    </source>
</reference>
<dbReference type="Pfam" id="PF01930">
    <property type="entry name" value="Cas_Cas4"/>
    <property type="match status" value="1"/>
</dbReference>
<dbReference type="EMBL" id="BGZP01000001">
    <property type="protein sequence ID" value="GBR77396.1"/>
    <property type="molecule type" value="Genomic_DNA"/>
</dbReference>
<gene>
    <name evidence="2" type="primary">cas4</name>
    <name evidence="2" type="ORF">RDn1_055</name>
</gene>
<feature type="domain" description="DUF83" evidence="1">
    <location>
        <begin position="8"/>
        <end position="180"/>
    </location>
</feature>
<evidence type="ECO:0000313" key="3">
    <source>
        <dbReference type="Proteomes" id="UP000282196"/>
    </source>
</evidence>
<evidence type="ECO:0000313" key="2">
    <source>
        <dbReference type="EMBL" id="GBR77396.1"/>
    </source>
</evidence>
<dbReference type="InterPro" id="IPR027616">
    <property type="entry name" value="Cas4_PREFRAN"/>
</dbReference>